<name>A0ABU0ZPI7_9ACTN</name>
<keyword evidence="2" id="KW-1185">Reference proteome</keyword>
<comment type="caution">
    <text evidence="1">The sequence shown here is derived from an EMBL/GenBank/DDBJ whole genome shotgun (WGS) entry which is preliminary data.</text>
</comment>
<protein>
    <submittedName>
        <fullName evidence="1">Uncharacterized protein</fullName>
    </submittedName>
</protein>
<dbReference type="Proteomes" id="UP001230908">
    <property type="component" value="Unassembled WGS sequence"/>
</dbReference>
<proteinExistence type="predicted"/>
<reference evidence="1 2" key="1">
    <citation type="submission" date="2023-08" db="EMBL/GenBank/DDBJ databases">
        <title>Phytohabitans sansha sp. nov., isolated from marine sediment.</title>
        <authorList>
            <person name="Zhao Y."/>
            <person name="Yi K."/>
        </authorList>
    </citation>
    <scope>NUCLEOTIDE SEQUENCE [LARGE SCALE GENOMIC DNA]</scope>
    <source>
        <strain evidence="1 2">ZYX-F-186</strain>
    </source>
</reference>
<accession>A0ABU0ZPI7</accession>
<evidence type="ECO:0000313" key="2">
    <source>
        <dbReference type="Proteomes" id="UP001230908"/>
    </source>
</evidence>
<organism evidence="1 2">
    <name type="scientific">Phytohabitans maris</name>
    <dbReference type="NCBI Taxonomy" id="3071409"/>
    <lineage>
        <taxon>Bacteria</taxon>
        <taxon>Bacillati</taxon>
        <taxon>Actinomycetota</taxon>
        <taxon>Actinomycetes</taxon>
        <taxon>Micromonosporales</taxon>
        <taxon>Micromonosporaceae</taxon>
    </lineage>
</organism>
<dbReference type="RefSeq" id="WP_308716221.1">
    <property type="nucleotide sequence ID" value="NZ_JAVHUY010000036.1"/>
</dbReference>
<evidence type="ECO:0000313" key="1">
    <source>
        <dbReference type="EMBL" id="MDQ7908954.1"/>
    </source>
</evidence>
<dbReference type="EMBL" id="JAVHUY010000036">
    <property type="protein sequence ID" value="MDQ7908954.1"/>
    <property type="molecule type" value="Genomic_DNA"/>
</dbReference>
<sequence length="119" mass="12767">MTGTGWPALKYETLPWDRQYPPGAFSRTQLQRHRGAYQAAIAPEIGKAEPRLPGDVLAIADDAANELARFDAEMGGEIAPFGSILLRSESAASSQIENKGLTRQVTIPISAGLLTDTQS</sequence>
<gene>
    <name evidence="1" type="ORF">RB614_30965</name>
</gene>